<dbReference type="SMART" id="SM00065">
    <property type="entry name" value="GAF"/>
    <property type="match status" value="1"/>
</dbReference>
<protein>
    <submittedName>
        <fullName evidence="2">GAF domain-containing protein</fullName>
    </submittedName>
</protein>
<dbReference type="RefSeq" id="WP_073040833.1">
    <property type="nucleotide sequence ID" value="NZ_FQVB01000033.1"/>
</dbReference>
<dbReference type="OrthoDB" id="9765588at2"/>
<dbReference type="EMBL" id="FQVB01000033">
    <property type="protein sequence ID" value="SHF95074.1"/>
    <property type="molecule type" value="Genomic_DNA"/>
</dbReference>
<dbReference type="Pfam" id="PF13185">
    <property type="entry name" value="GAF_2"/>
    <property type="match status" value="1"/>
</dbReference>
<dbReference type="Gene3D" id="3.30.450.40">
    <property type="match status" value="1"/>
</dbReference>
<organism evidence="2 3">
    <name type="scientific">Desulfacinum infernum DSM 9756</name>
    <dbReference type="NCBI Taxonomy" id="1121391"/>
    <lineage>
        <taxon>Bacteria</taxon>
        <taxon>Pseudomonadati</taxon>
        <taxon>Thermodesulfobacteriota</taxon>
        <taxon>Syntrophobacteria</taxon>
        <taxon>Syntrophobacterales</taxon>
        <taxon>Syntrophobacteraceae</taxon>
        <taxon>Desulfacinum</taxon>
    </lineage>
</organism>
<dbReference type="AlphaFoldDB" id="A0A1M5FUK6"/>
<dbReference type="Proteomes" id="UP000184076">
    <property type="component" value="Unassembled WGS sequence"/>
</dbReference>
<accession>A0A1M5FUK6</accession>
<evidence type="ECO:0000313" key="3">
    <source>
        <dbReference type="Proteomes" id="UP000184076"/>
    </source>
</evidence>
<sequence length="211" mass="23297">MKRHLMNYETFLRIANAIGHSRDPEEVILTTVEGVKTALNVKGCALFLINRKTDQLELAASYGLSDEYINKGPVSALRSIAASLESGPVAIHDVADDPRIEYPEAARREGIASILSVPVFTGGRVIGAMRVYTSEPWDFTLDDVNFVQALAQIAGMALDMCRLYKGYKESLDVLKTLREAQKVRTTRRTPYEGVPQSVDAGDLQRREPAIA</sequence>
<dbReference type="SUPFAM" id="SSF55781">
    <property type="entry name" value="GAF domain-like"/>
    <property type="match status" value="1"/>
</dbReference>
<dbReference type="InterPro" id="IPR029016">
    <property type="entry name" value="GAF-like_dom_sf"/>
</dbReference>
<name>A0A1M5FUK6_9BACT</name>
<feature type="domain" description="GAF" evidence="1">
    <location>
        <begin position="23"/>
        <end position="168"/>
    </location>
</feature>
<dbReference type="InterPro" id="IPR003018">
    <property type="entry name" value="GAF"/>
</dbReference>
<evidence type="ECO:0000259" key="1">
    <source>
        <dbReference type="SMART" id="SM00065"/>
    </source>
</evidence>
<evidence type="ECO:0000313" key="2">
    <source>
        <dbReference type="EMBL" id="SHF95074.1"/>
    </source>
</evidence>
<keyword evidence="3" id="KW-1185">Reference proteome</keyword>
<proteinExistence type="predicted"/>
<gene>
    <name evidence="2" type="ORF">SAMN02745206_02972</name>
</gene>
<dbReference type="STRING" id="1121391.SAMN02745206_02972"/>
<reference evidence="3" key="1">
    <citation type="submission" date="2016-11" db="EMBL/GenBank/DDBJ databases">
        <authorList>
            <person name="Varghese N."/>
            <person name="Submissions S."/>
        </authorList>
    </citation>
    <scope>NUCLEOTIDE SEQUENCE [LARGE SCALE GENOMIC DNA]</scope>
    <source>
        <strain evidence="3">DSM 9756</strain>
    </source>
</reference>